<dbReference type="EMBL" id="BBMZ01000002">
    <property type="protein sequence ID" value="GAL56787.1"/>
    <property type="molecule type" value="Genomic_DNA"/>
</dbReference>
<organism evidence="3 4">
    <name type="scientific">Pseudescherichia vulneris NBRC 102420</name>
    <dbReference type="NCBI Taxonomy" id="1115515"/>
    <lineage>
        <taxon>Bacteria</taxon>
        <taxon>Pseudomonadati</taxon>
        <taxon>Pseudomonadota</taxon>
        <taxon>Gammaproteobacteria</taxon>
        <taxon>Enterobacterales</taxon>
        <taxon>Enterobacteriaceae</taxon>
        <taxon>Pseudescherichia</taxon>
    </lineage>
</organism>
<evidence type="ECO:0000313" key="3">
    <source>
        <dbReference type="EMBL" id="GAL56787.1"/>
    </source>
</evidence>
<evidence type="ECO:0000256" key="1">
    <source>
        <dbReference type="ARBA" id="ARBA00023125"/>
    </source>
</evidence>
<dbReference type="PRINTS" id="PR00038">
    <property type="entry name" value="HTHLUXR"/>
</dbReference>
<proteinExistence type="predicted"/>
<dbReference type="InterPro" id="IPR036388">
    <property type="entry name" value="WH-like_DNA-bd_sf"/>
</dbReference>
<dbReference type="SUPFAM" id="SSF46894">
    <property type="entry name" value="C-terminal effector domain of the bipartite response regulators"/>
    <property type="match status" value="1"/>
</dbReference>
<comment type="caution">
    <text evidence="3">The sequence shown here is derived from an EMBL/GenBank/DDBJ whole genome shotgun (WGS) entry which is preliminary data.</text>
</comment>
<evidence type="ECO:0000259" key="2">
    <source>
        <dbReference type="PROSITE" id="PS50043"/>
    </source>
</evidence>
<accession>A0A090VNW2</accession>
<dbReference type="AlphaFoldDB" id="A0A090VNW2"/>
<keyword evidence="1" id="KW-0238">DNA-binding</keyword>
<dbReference type="Proteomes" id="UP000029462">
    <property type="component" value="Unassembled WGS sequence"/>
</dbReference>
<reference evidence="3 4" key="1">
    <citation type="submission" date="2014-09" db="EMBL/GenBank/DDBJ databases">
        <title>Whole genome shotgun sequence of Escherichia vulneris NBRC 102420.</title>
        <authorList>
            <person name="Yoshida Y."/>
            <person name="Hosoyama A."/>
            <person name="Tsuchikane K."/>
            <person name="Ohji S."/>
            <person name="Ichikawa N."/>
            <person name="Kimura A."/>
            <person name="Yamazoe A."/>
            <person name="Ezaki T."/>
            <person name="Fujita N."/>
        </authorList>
    </citation>
    <scope>NUCLEOTIDE SEQUENCE [LARGE SCALE GENOMIC DNA]</scope>
    <source>
        <strain evidence="3 4">NBRC 102420</strain>
    </source>
</reference>
<dbReference type="InterPro" id="IPR016032">
    <property type="entry name" value="Sig_transdc_resp-reg_C-effctor"/>
</dbReference>
<dbReference type="InterPro" id="IPR000792">
    <property type="entry name" value="Tscrpt_reg_LuxR_C"/>
</dbReference>
<dbReference type="Pfam" id="PF00196">
    <property type="entry name" value="GerE"/>
    <property type="match status" value="1"/>
</dbReference>
<dbReference type="eggNOG" id="COG2197">
    <property type="taxonomic scope" value="Bacteria"/>
</dbReference>
<dbReference type="CDD" id="cd06170">
    <property type="entry name" value="LuxR_C_like"/>
    <property type="match status" value="1"/>
</dbReference>
<evidence type="ECO:0000313" key="4">
    <source>
        <dbReference type="Proteomes" id="UP000029462"/>
    </source>
</evidence>
<keyword evidence="4" id="KW-1185">Reference proteome</keyword>
<dbReference type="PROSITE" id="PS50043">
    <property type="entry name" value="HTH_LUXR_2"/>
    <property type="match status" value="1"/>
</dbReference>
<sequence length="170" mass="18943">MMMHLTENHWIFMVPLQVYPMAVEQLLRSESTLLSSMEPLDGIINAIRSGSRRAGEISEVLLSPHDGDIHDENIPPVSLTYSERQVLRLLGKGWGINQIAAMLKKSNKTVSAQKNSAMRRLCLRSNAELFAWINSSQGASILNLNITYGDDGQWKKAEKANTLPLLSDVP</sequence>
<dbReference type="GO" id="GO:0003677">
    <property type="term" value="F:DNA binding"/>
    <property type="evidence" value="ECO:0007669"/>
    <property type="project" value="UniProtKB-KW"/>
</dbReference>
<feature type="domain" description="HTH luxR-type" evidence="2">
    <location>
        <begin position="72"/>
        <end position="137"/>
    </location>
</feature>
<protein>
    <submittedName>
        <fullName evidence="3">Putative transcription factor YjjQ</fullName>
    </submittedName>
</protein>
<dbReference type="Gene3D" id="1.10.10.10">
    <property type="entry name" value="Winged helix-like DNA-binding domain superfamily/Winged helix DNA-binding domain"/>
    <property type="match status" value="1"/>
</dbReference>
<gene>
    <name evidence="3" type="primary">yjjQ</name>
    <name evidence="3" type="ORF">EV102420_02_03920</name>
</gene>
<dbReference type="SMART" id="SM00421">
    <property type="entry name" value="HTH_LUXR"/>
    <property type="match status" value="1"/>
</dbReference>
<dbReference type="GO" id="GO:0006355">
    <property type="term" value="P:regulation of DNA-templated transcription"/>
    <property type="evidence" value="ECO:0007669"/>
    <property type="project" value="InterPro"/>
</dbReference>
<name>A0A090VNW2_PSEVU</name>
<dbReference type="STRING" id="1115515.EV102420_02_03920"/>